<keyword evidence="7" id="KW-0479">Metal-binding</keyword>
<evidence type="ECO:0000256" key="12">
    <source>
        <dbReference type="ARBA" id="ARBA00031533"/>
    </source>
</evidence>
<gene>
    <name evidence="15" type="ORF">GCM10009554_69650</name>
</gene>
<dbReference type="SUPFAM" id="SSF63737">
    <property type="entry name" value="Leukotriene A4 hydrolase N-terminal domain"/>
    <property type="match status" value="1"/>
</dbReference>
<evidence type="ECO:0000256" key="2">
    <source>
        <dbReference type="ARBA" id="ARBA00001947"/>
    </source>
</evidence>
<feature type="signal peptide" evidence="13">
    <location>
        <begin position="1"/>
        <end position="20"/>
    </location>
</feature>
<comment type="caution">
    <text evidence="15">The sequence shown here is derived from an EMBL/GenBank/DDBJ whole genome shotgun (WGS) entry which is preliminary data.</text>
</comment>
<evidence type="ECO:0000259" key="14">
    <source>
        <dbReference type="Pfam" id="PF01433"/>
    </source>
</evidence>
<evidence type="ECO:0000256" key="13">
    <source>
        <dbReference type="SAM" id="SignalP"/>
    </source>
</evidence>
<dbReference type="SUPFAM" id="SSF55486">
    <property type="entry name" value="Metalloproteases ('zincins'), catalytic domain"/>
    <property type="match status" value="1"/>
</dbReference>
<evidence type="ECO:0000256" key="6">
    <source>
        <dbReference type="ARBA" id="ARBA00022670"/>
    </source>
</evidence>
<evidence type="ECO:0000256" key="3">
    <source>
        <dbReference type="ARBA" id="ARBA00010136"/>
    </source>
</evidence>
<accession>A0ABP4C3R3</accession>
<keyword evidence="10" id="KW-0482">Metalloprotease</keyword>
<dbReference type="Pfam" id="PF01433">
    <property type="entry name" value="Peptidase_M1"/>
    <property type="match status" value="1"/>
</dbReference>
<evidence type="ECO:0000256" key="9">
    <source>
        <dbReference type="ARBA" id="ARBA00022833"/>
    </source>
</evidence>
<sequence length="497" mass="54547">MSLLAAGVLLLPLGFTTAEAAPAQRAALGVGPGATDLGDRLFPGLGNGGYDALSYDVSLGYRVGTTKMPGAVTMRAVATQSLSRFSVDSAGQRIQQVTVNGRQAKYKLVGEKLIITPARTLYRHLPFTVRVVYTADRAQNPVPPGLDLPPGVADPFTVWNETPDGFGVMGQPNRAHVVFPSNDHPSDKAQYTIRLTTPSDRTGVASGRLVAEYKHPTTTTWVYRTQHPIKTDVVAIAVGKFREIRQTGPHGLPIRSYLGLAKFQGKQYTDAMQANALQTPQQLAWLEKQIGRPFPYEQYGVLGLTTLYDGVALETAGLSTFGLPLSLPAKDEAGTLVHEMTHQYFGDAVSPKSWDDMWISEGHARYYERKYDASRGFTDLNAELKGLYESDQQSRHDFGPMGHLNGQLAVLFDTDVPGQLMLTGLNTIVGEQTFRRIEQTFYDRYRDGNASTQDYIDTANEVSGRDLTQYFDSWIYGKTTPPMPGHPDWHSTPAKAA</sequence>
<comment type="cofactor">
    <cofactor evidence="2">
        <name>Zn(2+)</name>
        <dbReference type="ChEBI" id="CHEBI:29105"/>
    </cofactor>
</comment>
<dbReference type="InterPro" id="IPR027268">
    <property type="entry name" value="Peptidase_M4/M1_CTD_sf"/>
</dbReference>
<organism evidence="15 16">
    <name type="scientific">Kribbella koreensis</name>
    <dbReference type="NCBI Taxonomy" id="57909"/>
    <lineage>
        <taxon>Bacteria</taxon>
        <taxon>Bacillati</taxon>
        <taxon>Actinomycetota</taxon>
        <taxon>Actinomycetes</taxon>
        <taxon>Propionibacteriales</taxon>
        <taxon>Kribbellaceae</taxon>
        <taxon>Kribbella</taxon>
    </lineage>
</organism>
<comment type="catalytic activity">
    <reaction evidence="1">
        <text>Release of an N-terminal amino acid, Xaa-|-Yaa- from a peptide, amide or arylamide. Xaa is preferably Ala, but may be most amino acids including Pro (slow action). When a terminal hydrophobic residue is followed by a prolyl residue, the two may be released as an intact Xaa-Pro dipeptide.</text>
        <dbReference type="EC" id="3.4.11.2"/>
    </reaction>
</comment>
<keyword evidence="6" id="KW-0645">Protease</keyword>
<comment type="similarity">
    <text evidence="3">Belongs to the peptidase M1 family.</text>
</comment>
<dbReference type="InterPro" id="IPR014782">
    <property type="entry name" value="Peptidase_M1_dom"/>
</dbReference>
<dbReference type="Gene3D" id="1.10.390.10">
    <property type="entry name" value="Neutral Protease Domain 2"/>
    <property type="match status" value="1"/>
</dbReference>
<keyword evidence="13" id="KW-0732">Signal</keyword>
<dbReference type="EC" id="3.4.11.2" evidence="4"/>
<dbReference type="EMBL" id="BAAAHK010000019">
    <property type="protein sequence ID" value="GAA0958020.1"/>
    <property type="molecule type" value="Genomic_DNA"/>
</dbReference>
<keyword evidence="8" id="KW-0378">Hydrolase</keyword>
<evidence type="ECO:0000256" key="1">
    <source>
        <dbReference type="ARBA" id="ARBA00000098"/>
    </source>
</evidence>
<reference evidence="16" key="1">
    <citation type="journal article" date="2019" name="Int. J. Syst. Evol. Microbiol.">
        <title>The Global Catalogue of Microorganisms (GCM) 10K type strain sequencing project: providing services to taxonomists for standard genome sequencing and annotation.</title>
        <authorList>
            <consortium name="The Broad Institute Genomics Platform"/>
            <consortium name="The Broad Institute Genome Sequencing Center for Infectious Disease"/>
            <person name="Wu L."/>
            <person name="Ma J."/>
        </authorList>
    </citation>
    <scope>NUCLEOTIDE SEQUENCE [LARGE SCALE GENOMIC DNA]</scope>
    <source>
        <strain evidence="16">JCM 10977</strain>
    </source>
</reference>
<dbReference type="Proteomes" id="UP001500542">
    <property type="component" value="Unassembled WGS sequence"/>
</dbReference>
<dbReference type="InterPro" id="IPR042097">
    <property type="entry name" value="Aminopeptidase_N-like_N_sf"/>
</dbReference>
<evidence type="ECO:0000256" key="7">
    <source>
        <dbReference type="ARBA" id="ARBA00022723"/>
    </source>
</evidence>
<keyword evidence="9" id="KW-0862">Zinc</keyword>
<evidence type="ECO:0000256" key="8">
    <source>
        <dbReference type="ARBA" id="ARBA00022801"/>
    </source>
</evidence>
<dbReference type="CDD" id="cd09603">
    <property type="entry name" value="M1_APN_like"/>
    <property type="match status" value="1"/>
</dbReference>
<dbReference type="PANTHER" id="PTHR11533">
    <property type="entry name" value="PROTEASE M1 ZINC METALLOPROTEASE"/>
    <property type="match status" value="1"/>
</dbReference>
<evidence type="ECO:0000313" key="15">
    <source>
        <dbReference type="EMBL" id="GAA0958020.1"/>
    </source>
</evidence>
<evidence type="ECO:0000256" key="11">
    <source>
        <dbReference type="ARBA" id="ARBA00029811"/>
    </source>
</evidence>
<dbReference type="PRINTS" id="PR00756">
    <property type="entry name" value="ALADIPTASE"/>
</dbReference>
<feature type="domain" description="Peptidase M1 membrane alanine aminopeptidase" evidence="14">
    <location>
        <begin position="279"/>
        <end position="474"/>
    </location>
</feature>
<feature type="chain" id="PRO_5046811713" description="Aminopeptidase N" evidence="13">
    <location>
        <begin position="21"/>
        <end position="497"/>
    </location>
</feature>
<evidence type="ECO:0000313" key="16">
    <source>
        <dbReference type="Proteomes" id="UP001500542"/>
    </source>
</evidence>
<evidence type="ECO:0000256" key="5">
    <source>
        <dbReference type="ARBA" id="ARBA00015611"/>
    </source>
</evidence>
<dbReference type="Gene3D" id="2.60.40.1730">
    <property type="entry name" value="tricorn interacting facor f3 domain"/>
    <property type="match status" value="1"/>
</dbReference>
<evidence type="ECO:0000256" key="4">
    <source>
        <dbReference type="ARBA" id="ARBA00012564"/>
    </source>
</evidence>
<keyword evidence="16" id="KW-1185">Reference proteome</keyword>
<name>A0ABP4C3R3_9ACTN</name>
<dbReference type="InterPro" id="IPR001930">
    <property type="entry name" value="Peptidase_M1"/>
</dbReference>
<proteinExistence type="inferred from homology"/>
<dbReference type="InterPro" id="IPR050344">
    <property type="entry name" value="Peptidase_M1_aminopeptidases"/>
</dbReference>
<protein>
    <recommendedName>
        <fullName evidence="5">Aminopeptidase N</fullName>
        <ecNumber evidence="4">3.4.11.2</ecNumber>
    </recommendedName>
    <alternativeName>
        <fullName evidence="11">Alanine aminopeptidase</fullName>
    </alternativeName>
    <alternativeName>
        <fullName evidence="12">Lysyl aminopeptidase</fullName>
    </alternativeName>
</protein>
<evidence type="ECO:0000256" key="10">
    <source>
        <dbReference type="ARBA" id="ARBA00023049"/>
    </source>
</evidence>